<dbReference type="InterPro" id="IPR001451">
    <property type="entry name" value="Hexapep"/>
</dbReference>
<keyword evidence="4" id="KW-1185">Reference proteome</keyword>
<dbReference type="SUPFAM" id="SSF51161">
    <property type="entry name" value="Trimeric LpxA-like enzymes"/>
    <property type="match status" value="1"/>
</dbReference>
<comment type="caution">
    <text evidence="3">The sequence shown here is derived from an EMBL/GenBank/DDBJ whole genome shotgun (WGS) entry which is preliminary data.</text>
</comment>
<dbReference type="EC" id="2.3.1.89" evidence="3"/>
<dbReference type="InterPro" id="IPR051159">
    <property type="entry name" value="Hexapeptide_acetyltransf"/>
</dbReference>
<gene>
    <name evidence="3" type="primary">dapH</name>
    <name evidence="3" type="ORF">VMF7928_00241</name>
</gene>
<dbReference type="EMBL" id="CAKLDM010000001">
    <property type="protein sequence ID" value="CAH0536147.1"/>
    <property type="molecule type" value="Genomic_DNA"/>
</dbReference>
<dbReference type="Proteomes" id="UP000838748">
    <property type="component" value="Unassembled WGS sequence"/>
</dbReference>
<dbReference type="Gene3D" id="2.160.10.10">
    <property type="entry name" value="Hexapeptide repeat proteins"/>
    <property type="match status" value="1"/>
</dbReference>
<evidence type="ECO:0000313" key="4">
    <source>
        <dbReference type="Proteomes" id="UP000838748"/>
    </source>
</evidence>
<reference evidence="3" key="1">
    <citation type="submission" date="2021-11" db="EMBL/GenBank/DDBJ databases">
        <authorList>
            <person name="Rodrigo-Torres L."/>
            <person name="Arahal R. D."/>
            <person name="Lucena T."/>
        </authorList>
    </citation>
    <scope>NUCLEOTIDE SEQUENCE</scope>
    <source>
        <strain evidence="3">CECT 7928</strain>
    </source>
</reference>
<comment type="similarity">
    <text evidence="1">Belongs to the transferase hexapeptide repeat family.</text>
</comment>
<proteinExistence type="inferred from homology"/>
<dbReference type="PANTHER" id="PTHR23416">
    <property type="entry name" value="SIALIC ACID SYNTHASE-RELATED"/>
    <property type="match status" value="1"/>
</dbReference>
<dbReference type="CDD" id="cd04647">
    <property type="entry name" value="LbH_MAT_like"/>
    <property type="match status" value="1"/>
</dbReference>
<evidence type="ECO:0000256" key="2">
    <source>
        <dbReference type="ARBA" id="ARBA00022679"/>
    </source>
</evidence>
<dbReference type="PANTHER" id="PTHR23416:SF23">
    <property type="entry name" value="ACETYLTRANSFERASE C18B11.09C-RELATED"/>
    <property type="match status" value="1"/>
</dbReference>
<accession>A0ABM8ZZ71</accession>
<dbReference type="InterPro" id="IPR011004">
    <property type="entry name" value="Trimer_LpxA-like_sf"/>
</dbReference>
<organism evidence="3 4">
    <name type="scientific">Vibrio marisflavi CECT 7928</name>
    <dbReference type="NCBI Taxonomy" id="634439"/>
    <lineage>
        <taxon>Bacteria</taxon>
        <taxon>Pseudomonadati</taxon>
        <taxon>Pseudomonadota</taxon>
        <taxon>Gammaproteobacteria</taxon>
        <taxon>Vibrionales</taxon>
        <taxon>Vibrionaceae</taxon>
        <taxon>Vibrio</taxon>
    </lineage>
</organism>
<dbReference type="Pfam" id="PF00132">
    <property type="entry name" value="Hexapep"/>
    <property type="match status" value="1"/>
</dbReference>
<protein>
    <submittedName>
        <fullName evidence="3">2,3,4,5-tetrahydropyridine-2,6-dicarboxylate N-acetyltransferase</fullName>
        <ecNumber evidence="3">2.3.1.89</ecNumber>
    </submittedName>
</protein>
<evidence type="ECO:0000256" key="1">
    <source>
        <dbReference type="ARBA" id="ARBA00007274"/>
    </source>
</evidence>
<name>A0ABM8ZZ71_9VIBR</name>
<keyword evidence="2 3" id="KW-0808">Transferase</keyword>
<dbReference type="GO" id="GO:0047200">
    <property type="term" value="F:tetrahydrodipicolinate N-acetyltransferase activity"/>
    <property type="evidence" value="ECO:0007669"/>
    <property type="project" value="UniProtKB-EC"/>
</dbReference>
<dbReference type="RefSeq" id="WP_237359649.1">
    <property type="nucleotide sequence ID" value="NZ_CAKLDM010000001.1"/>
</dbReference>
<sequence length="246" mass="27231">MLAGYINDLKFWLKNHPNKFYRNVFLILKKTRSLEIPTPQVVNISFYFLYKFISNLINTTARIALYTPAFKGRLSHYGKHLFLYGGLPYVSGPLRITVGDNCRISGQTTLSGRTHSTPPSLSIGSNVDIGWQTTIAVGQKVIIEDNVRIAGRAFLFGYSGHPLDANRRALGEPDDEWQVGNIVLRRDVWLCTNVSVKHGVTIGEGTIVAAGSVVTGDLPPFVIAAGNPAKVIRSIEKPYSEEKHYA</sequence>
<keyword evidence="3" id="KW-0012">Acyltransferase</keyword>
<evidence type="ECO:0000313" key="3">
    <source>
        <dbReference type="EMBL" id="CAH0536147.1"/>
    </source>
</evidence>